<organism evidence="1 2">
    <name type="scientific">Staphylococcus intermedius NCTC 11048</name>
    <dbReference type="NCBI Taxonomy" id="1141106"/>
    <lineage>
        <taxon>Bacteria</taxon>
        <taxon>Bacillati</taxon>
        <taxon>Bacillota</taxon>
        <taxon>Bacilli</taxon>
        <taxon>Bacillales</taxon>
        <taxon>Staphylococcaceae</taxon>
        <taxon>Staphylococcus</taxon>
        <taxon>Staphylococcus intermedius group</taxon>
    </lineage>
</organism>
<dbReference type="AlphaFoldDB" id="A0A380G5D2"/>
<dbReference type="EMBL" id="UHDP01000003">
    <property type="protein sequence ID" value="SUM45707.1"/>
    <property type="molecule type" value="Genomic_DNA"/>
</dbReference>
<dbReference type="RefSeq" id="WP_019168431.1">
    <property type="nucleotide sequence ID" value="NZ_CAIB01000145.1"/>
</dbReference>
<protein>
    <submittedName>
        <fullName evidence="1">Uncharacterized protein</fullName>
    </submittedName>
</protein>
<evidence type="ECO:0000313" key="2">
    <source>
        <dbReference type="Proteomes" id="UP000255549"/>
    </source>
</evidence>
<evidence type="ECO:0000313" key="1">
    <source>
        <dbReference type="EMBL" id="SUM45707.1"/>
    </source>
</evidence>
<dbReference type="STRING" id="1141106.GCA_000308095_01357"/>
<keyword evidence="2" id="KW-1185">Reference proteome</keyword>
<dbReference type="Proteomes" id="UP000255549">
    <property type="component" value="Unassembled WGS sequence"/>
</dbReference>
<reference evidence="1 2" key="1">
    <citation type="submission" date="2018-06" db="EMBL/GenBank/DDBJ databases">
        <authorList>
            <consortium name="Pathogen Informatics"/>
            <person name="Doyle S."/>
        </authorList>
    </citation>
    <scope>NUCLEOTIDE SEQUENCE [LARGE SCALE GENOMIC DNA]</scope>
    <source>
        <strain evidence="2">NCTC 11048</strain>
    </source>
</reference>
<dbReference type="OrthoDB" id="1395829at2"/>
<name>A0A380G5D2_STAIN</name>
<proteinExistence type="predicted"/>
<gene>
    <name evidence="1" type="ORF">NCTC11048_00695</name>
</gene>
<sequence>MKIKQAFNDVQSMSQDGDAILRSLQNKSMPVIDLLVRESLQNSLDATLPESKETKVDFILGEFNSSLLAPHFEGISEQLTSRFKAPADFIAIKDSNTTGLTGDYKSTDARIANKSNFFKLVFSIGKNQEMDGAGGSWGLGKTSYFRIGIGIVIYYTRVKNENGYEERLIASLIESPKQKLRLLPENERGIAWWGEYENDKSSQLLPLTESNDIKEILNVFNIERYKEDETGTTIIVPYIGENELFIENKESVPYPWEMKRKDAIKLAVQRWYMPRLSNDKYSEVCDNSVLICTVNGEPFIKGFNTEPVFDLFQDLYNSAATGDPQNENITVKEVFLKGNAMKIPKETRVGRVAFCEVGKEEMKMMPPDNKFSPLAYIGSKDENKVERNSSIVIAYTRKPGMIIEYNLDGEWSPNKTNILGEEINLFGFFVPNSDGNLIEKYEKLGYSTLEQYLRATENADHASWIDETGFGVIRRIKDYTAKQILSHYTENISDNQTSATSGLSRKFGNLLMPKRNFGKSSSSWKHDERKSRNVGSRNRVSDIRVIESNPIDETNVEVKFKARIQKASLNRIFIQILSQEKKITKKVWSDSISTHTIFPFEIEDLIIDYIDTEKFGMSFKYFKDPHISFCQEDKSEIFIETTLDSQIMIEGKLLLKMHSSEFIPSIAISSENEKAEEKL</sequence>
<accession>A0A380G5D2</accession>